<proteinExistence type="predicted"/>
<dbReference type="Proteomes" id="UP000325292">
    <property type="component" value="Chromosome"/>
</dbReference>
<protein>
    <submittedName>
        <fullName evidence="1">Uncharacterized protein</fullName>
    </submittedName>
</protein>
<evidence type="ECO:0000313" key="1">
    <source>
        <dbReference type="EMBL" id="AUW95112.1"/>
    </source>
</evidence>
<reference evidence="1 2" key="1">
    <citation type="journal article" date="2019" name="Sci. Rep.">
        <title>Sulfobacillus thermotolerans: new insights into resistance and metabolic capacities of acidophilic chemolithotrophs.</title>
        <authorList>
            <person name="Panyushkina A.E."/>
            <person name="Babenko V.V."/>
            <person name="Nikitina A.S."/>
            <person name="Selezneva O.V."/>
            <person name="Tsaplina I.A."/>
            <person name="Letarova M.A."/>
            <person name="Kostryukova E.S."/>
            <person name="Letarov A.V."/>
        </authorList>
    </citation>
    <scope>NUCLEOTIDE SEQUENCE [LARGE SCALE GENOMIC DNA]</scope>
    <source>
        <strain evidence="1 2">Kr1</strain>
    </source>
</reference>
<dbReference type="EMBL" id="CP019454">
    <property type="protein sequence ID" value="AUW95112.1"/>
    <property type="molecule type" value="Genomic_DNA"/>
</dbReference>
<keyword evidence="2" id="KW-1185">Reference proteome</keyword>
<accession>A0ABM6RUG3</accession>
<sequence>MPRTFGWFKNPGSLLSCIESVQRSAAVSVLMRQQDLEVLVMGPLTRFVAPYPFLDVQHHIYRLGLNRSWAKKYADILEKGGLVVCLESPEHAFTDELSRYHAQDLQLVP</sequence>
<organism evidence="1 2">
    <name type="scientific">Sulfobacillus thermotolerans</name>
    <dbReference type="NCBI Taxonomy" id="338644"/>
    <lineage>
        <taxon>Bacteria</taxon>
        <taxon>Bacillati</taxon>
        <taxon>Bacillota</taxon>
        <taxon>Clostridia</taxon>
        <taxon>Eubacteriales</taxon>
        <taxon>Clostridiales Family XVII. Incertae Sedis</taxon>
        <taxon>Sulfobacillus</taxon>
    </lineage>
</organism>
<gene>
    <name evidence="1" type="ORF">BXT84_15085</name>
</gene>
<evidence type="ECO:0000313" key="2">
    <source>
        <dbReference type="Proteomes" id="UP000325292"/>
    </source>
</evidence>
<name>A0ABM6RUG3_9FIRM</name>